<dbReference type="NCBIfam" id="TIGR01611">
    <property type="entry name" value="tail_tube"/>
    <property type="match status" value="1"/>
</dbReference>
<name>A0A418VVH0_9PROT</name>
<sequence>MPIQFPRVLKNMNLFIDGRGYAGRVDELTLPKLTLQTEDHRAGGMDAPVDLELGMEKLEAAMTVSDFDPDIFKSFGLLDSAALPVTVRGAFQAQGGTVQAVTVNLRGGWKEIDLGTWKPGDKSALSLAFTGFYYKLTVDGGDLIEIDVINMKRVIDGKDQLEAQRTAIGL</sequence>
<dbReference type="RefSeq" id="WP_119831222.1">
    <property type="nucleotide sequence ID" value="NZ_QYUL01000002.1"/>
</dbReference>
<protein>
    <submittedName>
        <fullName evidence="1">Phage major tail tube protein</fullName>
    </submittedName>
</protein>
<dbReference type="Proteomes" id="UP000283458">
    <property type="component" value="Unassembled WGS sequence"/>
</dbReference>
<dbReference type="EMBL" id="QYUL01000002">
    <property type="protein sequence ID" value="RJF81134.1"/>
    <property type="molecule type" value="Genomic_DNA"/>
</dbReference>
<accession>A0A418VVH0</accession>
<gene>
    <name evidence="1" type="ORF">D3877_12995</name>
</gene>
<dbReference type="Pfam" id="PF04985">
    <property type="entry name" value="Phage_tube"/>
    <property type="match status" value="1"/>
</dbReference>
<comment type="caution">
    <text evidence="1">The sequence shown here is derived from an EMBL/GenBank/DDBJ whole genome shotgun (WGS) entry which is preliminary data.</text>
</comment>
<evidence type="ECO:0000313" key="1">
    <source>
        <dbReference type="EMBL" id="RJF81134.1"/>
    </source>
</evidence>
<reference evidence="1 2" key="1">
    <citation type="submission" date="2018-09" db="EMBL/GenBank/DDBJ databases">
        <authorList>
            <person name="Zhu H."/>
        </authorList>
    </citation>
    <scope>NUCLEOTIDE SEQUENCE [LARGE SCALE GENOMIC DNA]</scope>
    <source>
        <strain evidence="1 2">K2W22B-5</strain>
    </source>
</reference>
<dbReference type="AlphaFoldDB" id="A0A418VVH0"/>
<evidence type="ECO:0000313" key="2">
    <source>
        <dbReference type="Proteomes" id="UP000283458"/>
    </source>
</evidence>
<dbReference type="InterPro" id="IPR006498">
    <property type="entry name" value="Tail_tube"/>
</dbReference>
<dbReference type="OrthoDB" id="3078668at2"/>
<keyword evidence="2" id="KW-1185">Reference proteome</keyword>
<proteinExistence type="predicted"/>
<organism evidence="1 2">
    <name type="scientific">Azospirillum cavernae</name>
    <dbReference type="NCBI Taxonomy" id="2320860"/>
    <lineage>
        <taxon>Bacteria</taxon>
        <taxon>Pseudomonadati</taxon>
        <taxon>Pseudomonadota</taxon>
        <taxon>Alphaproteobacteria</taxon>
        <taxon>Rhodospirillales</taxon>
        <taxon>Azospirillaceae</taxon>
        <taxon>Azospirillum</taxon>
    </lineage>
</organism>